<evidence type="ECO:0000313" key="4">
    <source>
        <dbReference type="Proteomes" id="UP001196565"/>
    </source>
</evidence>
<reference evidence="3 4" key="1">
    <citation type="submission" date="2021-07" db="EMBL/GenBank/DDBJ databases">
        <authorList>
            <person name="So Y."/>
        </authorList>
    </citation>
    <scope>NUCLEOTIDE SEQUENCE [LARGE SCALE GENOMIC DNA]</scope>
    <source>
        <strain evidence="3 4">HJA6</strain>
    </source>
</reference>
<protein>
    <recommendedName>
        <fullName evidence="5">DUF2339 domain-containing protein</fullName>
    </recommendedName>
</protein>
<feature type="compositionally biased region" description="Pro residues" evidence="1">
    <location>
        <begin position="100"/>
        <end position="110"/>
    </location>
</feature>
<organism evidence="3 4">
    <name type="scientific">Roseomonas alba</name>
    <dbReference type="NCBI Taxonomy" id="2846776"/>
    <lineage>
        <taxon>Bacteria</taxon>
        <taxon>Pseudomonadati</taxon>
        <taxon>Pseudomonadota</taxon>
        <taxon>Alphaproteobacteria</taxon>
        <taxon>Acetobacterales</taxon>
        <taxon>Roseomonadaceae</taxon>
        <taxon>Roseomonas</taxon>
    </lineage>
</organism>
<proteinExistence type="predicted"/>
<feature type="region of interest" description="Disordered" evidence="1">
    <location>
        <begin position="83"/>
        <end position="130"/>
    </location>
</feature>
<feature type="compositionally biased region" description="Low complexity" evidence="1">
    <location>
        <begin position="83"/>
        <end position="92"/>
    </location>
</feature>
<accession>A0ABS7AHI5</accession>
<keyword evidence="2" id="KW-1133">Transmembrane helix</keyword>
<evidence type="ECO:0000256" key="1">
    <source>
        <dbReference type="SAM" id="MobiDB-lite"/>
    </source>
</evidence>
<keyword evidence="2" id="KW-0812">Transmembrane</keyword>
<feature type="compositionally biased region" description="Basic and acidic residues" evidence="1">
    <location>
        <begin position="115"/>
        <end position="130"/>
    </location>
</feature>
<dbReference type="Proteomes" id="UP001196565">
    <property type="component" value="Unassembled WGS sequence"/>
</dbReference>
<dbReference type="EMBL" id="JAHYBZ010000010">
    <property type="protein sequence ID" value="MBW6401177.1"/>
    <property type="molecule type" value="Genomic_DNA"/>
</dbReference>
<name>A0ABS7AHI5_9PROT</name>
<keyword evidence="2" id="KW-0472">Membrane</keyword>
<evidence type="ECO:0000313" key="3">
    <source>
        <dbReference type="EMBL" id="MBW6401177.1"/>
    </source>
</evidence>
<evidence type="ECO:0000256" key="2">
    <source>
        <dbReference type="SAM" id="Phobius"/>
    </source>
</evidence>
<dbReference type="RefSeq" id="WP_219765737.1">
    <property type="nucleotide sequence ID" value="NZ_JAHYBZ010000010.1"/>
</dbReference>
<comment type="caution">
    <text evidence="3">The sequence shown here is derived from an EMBL/GenBank/DDBJ whole genome shotgun (WGS) entry which is preliminary data.</text>
</comment>
<keyword evidence="4" id="KW-1185">Reference proteome</keyword>
<feature type="transmembrane region" description="Helical" evidence="2">
    <location>
        <begin position="20"/>
        <end position="41"/>
    </location>
</feature>
<evidence type="ECO:0008006" key="5">
    <source>
        <dbReference type="Google" id="ProtNLM"/>
    </source>
</evidence>
<sequence>MLQDLVDKLAVPGMPPWVSVVLLVAIAISVLAFLAMPFSVFGVKSRLEAIEAELADLRADLRSMMRQGPALSAARATVEEDYVAPPRAAVPRTPDFDPRVAPPVPPPPARPARSGRAEPRLDWPKADRGA</sequence>
<gene>
    <name evidence="3" type="ORF">KPL78_25185</name>
</gene>